<dbReference type="InterPro" id="IPR029044">
    <property type="entry name" value="Nucleotide-diphossugar_trans"/>
</dbReference>
<dbReference type="Gene3D" id="3.90.550.10">
    <property type="entry name" value="Spore Coat Polysaccharide Biosynthesis Protein SpsA, Chain A"/>
    <property type="match status" value="1"/>
</dbReference>
<organism evidence="2">
    <name type="scientific">Brucella pinnipedialis M292/94/1</name>
    <dbReference type="NCBI Taxonomy" id="520462"/>
    <lineage>
        <taxon>Bacteria</taxon>
        <taxon>Pseudomonadati</taxon>
        <taxon>Pseudomonadota</taxon>
        <taxon>Alphaproteobacteria</taxon>
        <taxon>Hyphomicrobiales</taxon>
        <taxon>Brucellaceae</taxon>
        <taxon>Brucella/Ochrobactrum group</taxon>
        <taxon>Brucella</taxon>
    </lineage>
</organism>
<reference evidence="2" key="1">
    <citation type="submission" date="2009-01" db="EMBL/GenBank/DDBJ databases">
        <title>The Genome Sequence of Brucella pinnipedialis M292/94/1.</title>
        <authorList>
            <consortium name="The Broad Institute Genome Sequencing Platform"/>
            <person name="Ward D."/>
            <person name="Young S.K."/>
            <person name="Kodira C.D."/>
            <person name="Zeng Q."/>
            <person name="Koehrsen M."/>
            <person name="Alvarado L."/>
            <person name="Berlin A."/>
            <person name="Borenstein D."/>
            <person name="Chen Z."/>
            <person name="Engels R."/>
            <person name="Freedman E."/>
            <person name="Gellesch M."/>
            <person name="Goldberg J."/>
            <person name="Griggs A."/>
            <person name="Gujja S."/>
            <person name="Heiman D."/>
            <person name="Hepburn T."/>
            <person name="Howarth C."/>
            <person name="Jen D."/>
            <person name="Larson L."/>
            <person name="Lewis B."/>
            <person name="Mehta T."/>
            <person name="Park D."/>
            <person name="Pearson M."/>
            <person name="Roberts A."/>
            <person name="Saif S."/>
            <person name="Shea T."/>
            <person name="Shenoy N."/>
            <person name="Sisk P."/>
            <person name="Stolte C."/>
            <person name="Sykes S."/>
            <person name="Walk T."/>
            <person name="White J."/>
            <person name="Yandava C."/>
            <person name="Whatmore A.M."/>
            <person name="Perrett L.L."/>
            <person name="O'Callaghan D."/>
            <person name="Nusbaum C."/>
            <person name="Galagan J."/>
            <person name="Birren B."/>
        </authorList>
    </citation>
    <scope>NUCLEOTIDE SEQUENCE [LARGE SCALE GENOMIC DNA]</scope>
    <source>
        <strain evidence="2">M292/94/1</strain>
    </source>
</reference>
<dbReference type="Proteomes" id="UP000004659">
    <property type="component" value="Unassembled WGS sequence"/>
</dbReference>
<feature type="domain" description="Glycosyltransferase 2-like" evidence="1">
    <location>
        <begin position="8"/>
        <end position="154"/>
    </location>
</feature>
<dbReference type="HOGENOM" id="CLU_025996_3_2_5"/>
<protein>
    <submittedName>
        <fullName evidence="2">Glycosyl transferase</fullName>
    </submittedName>
</protein>
<name>A0A0E1XCN8_9HYPH</name>
<gene>
    <name evidence="2" type="ORF">BALG_01192</name>
</gene>
<dbReference type="GO" id="GO:0016740">
    <property type="term" value="F:transferase activity"/>
    <property type="evidence" value="ECO:0007669"/>
    <property type="project" value="UniProtKB-KW"/>
</dbReference>
<dbReference type="SUPFAM" id="SSF53448">
    <property type="entry name" value="Nucleotide-diphospho-sugar transferases"/>
    <property type="match status" value="1"/>
</dbReference>
<dbReference type="RefSeq" id="WP_006161037.1">
    <property type="nucleotide sequence ID" value="NZ_EQ999546.1"/>
</dbReference>
<dbReference type="InterPro" id="IPR001173">
    <property type="entry name" value="Glyco_trans_2-like"/>
</dbReference>
<accession>A0A0E1XCN8</accession>
<dbReference type="GeneID" id="99643862"/>
<evidence type="ECO:0000313" key="2">
    <source>
        <dbReference type="EMBL" id="EEZ31072.1"/>
    </source>
</evidence>
<dbReference type="PANTHER" id="PTHR43685:SF2">
    <property type="entry name" value="GLYCOSYLTRANSFERASE 2-LIKE DOMAIN-CONTAINING PROTEIN"/>
    <property type="match status" value="1"/>
</dbReference>
<dbReference type="CDD" id="cd00761">
    <property type="entry name" value="Glyco_tranf_GTA_type"/>
    <property type="match status" value="1"/>
</dbReference>
<dbReference type="EMBL" id="EQ999546">
    <property type="protein sequence ID" value="EEZ31072.1"/>
    <property type="molecule type" value="Genomic_DNA"/>
</dbReference>
<keyword evidence="2" id="KW-0808">Transferase</keyword>
<evidence type="ECO:0000259" key="1">
    <source>
        <dbReference type="Pfam" id="PF00535"/>
    </source>
</evidence>
<dbReference type="Pfam" id="PF00535">
    <property type="entry name" value="Glycos_transf_2"/>
    <property type="match status" value="1"/>
</dbReference>
<proteinExistence type="predicted"/>
<dbReference type="AlphaFoldDB" id="A0A0E1XCN8"/>
<sequence length="323" mass="36888">MPIFKIIIATTTRNRPKMLINLYKSLGDLEIPSNIDVEFLIVENNRTSTSESWLHEIRSSISPSAVVYILETSIDISCARNRALDYAQEAGADFLAFVDDDEFVEPDWLKQLFAEQQRRDLDLVGSPVRPVPQNSKLSLWQRFVWSGVERNGTRAEDRARRKWQENKADTIKIATGSWLGRIDFFRRTGLRFDSKLGLTGGEDWNLWLEAKKLGAKTGWAPDAIVYETVPYCRISFSYHFRRNRDHNATEFTLLYSKSPRRAWMRLPSRILSRVWKLLTAILTLPFKGGQALISLAMALGGIVGLVQACCGKQQLHYKETTGS</sequence>
<dbReference type="PANTHER" id="PTHR43685">
    <property type="entry name" value="GLYCOSYLTRANSFERASE"/>
    <property type="match status" value="1"/>
</dbReference>
<dbReference type="InterPro" id="IPR050834">
    <property type="entry name" value="Glycosyltransf_2"/>
</dbReference>